<dbReference type="EMBL" id="JBHTBS010000003">
    <property type="protein sequence ID" value="MFC7336925.1"/>
    <property type="molecule type" value="Genomic_DNA"/>
</dbReference>
<feature type="transmembrane region" description="Helical" evidence="8">
    <location>
        <begin position="276"/>
        <end position="297"/>
    </location>
</feature>
<reference evidence="11" key="1">
    <citation type="journal article" date="2019" name="Int. J. Syst. Evol. Microbiol.">
        <title>The Global Catalogue of Microorganisms (GCM) 10K type strain sequencing project: providing services to taxonomists for standard genome sequencing and annotation.</title>
        <authorList>
            <consortium name="The Broad Institute Genomics Platform"/>
            <consortium name="The Broad Institute Genome Sequencing Center for Infectious Disease"/>
            <person name="Wu L."/>
            <person name="Ma J."/>
        </authorList>
    </citation>
    <scope>NUCLEOTIDE SEQUENCE [LARGE SCALE GENOMIC DNA]</scope>
    <source>
        <strain evidence="11">CGMCC 4.1467</strain>
    </source>
</reference>
<keyword evidence="10" id="KW-0560">Oxidoreductase</keyword>
<evidence type="ECO:0000259" key="9">
    <source>
        <dbReference type="PROSITE" id="PS51379"/>
    </source>
</evidence>
<dbReference type="PANTHER" id="PTHR43545">
    <property type="entry name" value="FORMATE DEHYDROGENASE, NITRATE-INDUCIBLE, IRON-SULFUR SUBUNIT"/>
    <property type="match status" value="1"/>
</dbReference>
<evidence type="ECO:0000256" key="7">
    <source>
        <dbReference type="SAM" id="MobiDB-lite"/>
    </source>
</evidence>
<dbReference type="PROSITE" id="PS00198">
    <property type="entry name" value="4FE4S_FER_1"/>
    <property type="match status" value="1"/>
</dbReference>
<evidence type="ECO:0000256" key="6">
    <source>
        <dbReference type="ARBA" id="ARBA00023014"/>
    </source>
</evidence>
<evidence type="ECO:0000256" key="4">
    <source>
        <dbReference type="ARBA" id="ARBA00022737"/>
    </source>
</evidence>
<dbReference type="PROSITE" id="PS51379">
    <property type="entry name" value="4FE4S_FER_2"/>
    <property type="match status" value="2"/>
</dbReference>
<keyword evidence="2" id="KW-0004">4Fe-4S</keyword>
<dbReference type="RefSeq" id="WP_379710756.1">
    <property type="nucleotide sequence ID" value="NZ_JBHTBS010000003.1"/>
</dbReference>
<dbReference type="InterPro" id="IPR017900">
    <property type="entry name" value="4Fe4S_Fe_S_CS"/>
</dbReference>
<feature type="domain" description="4Fe-4S ferredoxin-type" evidence="9">
    <location>
        <begin position="70"/>
        <end position="100"/>
    </location>
</feature>
<feature type="transmembrane region" description="Helical" evidence="8">
    <location>
        <begin position="317"/>
        <end position="340"/>
    </location>
</feature>
<keyword evidence="4" id="KW-0677">Repeat</keyword>
<dbReference type="Pfam" id="PF13247">
    <property type="entry name" value="Fer4_11"/>
    <property type="match status" value="1"/>
</dbReference>
<keyword evidence="8" id="KW-0812">Transmembrane</keyword>
<keyword evidence="6" id="KW-0411">Iron-sulfur</keyword>
<keyword evidence="11" id="KW-1185">Reference proteome</keyword>
<feature type="region of interest" description="Disordered" evidence="7">
    <location>
        <begin position="240"/>
        <end position="266"/>
    </location>
</feature>
<feature type="compositionally biased region" description="Polar residues" evidence="7">
    <location>
        <begin position="240"/>
        <end position="252"/>
    </location>
</feature>
<protein>
    <submittedName>
        <fullName evidence="10">DmsC/YnfH family molybdoenzyme membrane anchor subunit</fullName>
        <ecNumber evidence="10">1.8.5.3</ecNumber>
    </submittedName>
</protein>
<evidence type="ECO:0000256" key="5">
    <source>
        <dbReference type="ARBA" id="ARBA00023004"/>
    </source>
</evidence>
<organism evidence="10 11">
    <name type="scientific">Haloferula chungangensis</name>
    <dbReference type="NCBI Taxonomy" id="1048331"/>
    <lineage>
        <taxon>Bacteria</taxon>
        <taxon>Pseudomonadati</taxon>
        <taxon>Verrucomicrobiota</taxon>
        <taxon>Verrucomicrobiia</taxon>
        <taxon>Verrucomicrobiales</taxon>
        <taxon>Verrucomicrobiaceae</taxon>
        <taxon>Haloferula</taxon>
    </lineage>
</organism>
<dbReference type="GO" id="GO:0016491">
    <property type="term" value="F:oxidoreductase activity"/>
    <property type="evidence" value="ECO:0007669"/>
    <property type="project" value="UniProtKB-KW"/>
</dbReference>
<keyword evidence="3" id="KW-0479">Metal-binding</keyword>
<keyword evidence="8" id="KW-0472">Membrane</keyword>
<evidence type="ECO:0000256" key="3">
    <source>
        <dbReference type="ARBA" id="ARBA00022723"/>
    </source>
</evidence>
<feature type="domain" description="4Fe-4S ferredoxin-type" evidence="9">
    <location>
        <begin position="148"/>
        <end position="177"/>
    </location>
</feature>
<name>A0ABW2L5S6_9BACT</name>
<evidence type="ECO:0000256" key="8">
    <source>
        <dbReference type="SAM" id="Phobius"/>
    </source>
</evidence>
<dbReference type="Proteomes" id="UP001596472">
    <property type="component" value="Unassembled WGS sequence"/>
</dbReference>
<dbReference type="SUPFAM" id="SSF54862">
    <property type="entry name" value="4Fe-4S ferredoxins"/>
    <property type="match status" value="1"/>
</dbReference>
<proteinExistence type="predicted"/>
<feature type="transmembrane region" description="Helical" evidence="8">
    <location>
        <begin position="514"/>
        <end position="537"/>
    </location>
</feature>
<comment type="caution">
    <text evidence="10">The sequence shown here is derived from an EMBL/GenBank/DDBJ whole genome shotgun (WGS) entry which is preliminary data.</text>
</comment>
<dbReference type="CDD" id="cd16371">
    <property type="entry name" value="DMSOR_beta_like"/>
    <property type="match status" value="1"/>
</dbReference>
<dbReference type="InterPro" id="IPR051555">
    <property type="entry name" value="FDH_Electron_Transfer_Unit"/>
</dbReference>
<evidence type="ECO:0000313" key="10">
    <source>
        <dbReference type="EMBL" id="MFC7336925.1"/>
    </source>
</evidence>
<keyword evidence="5" id="KW-0408">Iron</keyword>
<feature type="transmembrane region" description="Helical" evidence="8">
    <location>
        <begin position="361"/>
        <end position="380"/>
    </location>
</feature>
<gene>
    <name evidence="10" type="ORF">ACFQY0_07030</name>
</gene>
<sequence length="565" mass="62084">MVTNLHPSPEERVPPPTGELRTLIDDLIAEQSTLQTPVARFAEIHDRQPDLADHYRNLIPLTKPGEGEQYAFEVALDRCTGCKACVSACHSLNGLDDHEAWRDTGTLTGGEEAPGWQQTVTTACHHCESPECMNGCPVGAYEKEEDTGIVRHLDDQCIGCSYCILKCPFDVPKYSKKRGIVRKCDMCHQRLAEGEAPACVQACPTEAIRIVKVQTSRPDRPRAKDFSLFHSDFRSKESALPSSTITRPTTRYTGRKVPSTATAADRDQLTPQHAHWPLVFMLVLTQTGIGLLAAGSLTLVGVSSTPLTLSAVLSTSGLLIAILGAILFNVGMGAATLHLGQPLKAWRFFLGLKTSWLSREILAFSLFAPIPLILCALPFLPDFPFKDSIATLTHYSVLPVALAAIFTSVMIYVDTRRSLWRFPLTAVRFFGTTLSFLLLGLAIAHPDLRILAAFAIILKMIPEARLLKRPADPASDWRQIAKATPEIEPSPWSTDRHSARLQLGPLRKILNARIIFAFTAAFAVLANPLVALPILFISEILERQLYFQSVQAPKMPGNFGPAQSH</sequence>
<comment type="subcellular location">
    <subcellularLocation>
        <location evidence="1">Cell envelope</location>
    </subcellularLocation>
</comment>
<dbReference type="PANTHER" id="PTHR43545:SF6">
    <property type="entry name" value="FORMATE DEHYDROGENASE, NITRATE-INDUCIBLE, IRON-SULFUR SUBUNIT"/>
    <property type="match status" value="1"/>
</dbReference>
<accession>A0ABW2L5S6</accession>
<evidence type="ECO:0000256" key="2">
    <source>
        <dbReference type="ARBA" id="ARBA00022485"/>
    </source>
</evidence>
<evidence type="ECO:0000256" key="1">
    <source>
        <dbReference type="ARBA" id="ARBA00004196"/>
    </source>
</evidence>
<dbReference type="InterPro" id="IPR007059">
    <property type="entry name" value="DmsC"/>
</dbReference>
<dbReference type="Gene3D" id="3.30.70.20">
    <property type="match status" value="2"/>
</dbReference>
<keyword evidence="8" id="KW-1133">Transmembrane helix</keyword>
<evidence type="ECO:0000313" key="11">
    <source>
        <dbReference type="Proteomes" id="UP001596472"/>
    </source>
</evidence>
<feature type="transmembrane region" description="Helical" evidence="8">
    <location>
        <begin position="425"/>
        <end position="444"/>
    </location>
</feature>
<dbReference type="InterPro" id="IPR017896">
    <property type="entry name" value="4Fe4S_Fe-S-bd"/>
</dbReference>
<dbReference type="Pfam" id="PF04976">
    <property type="entry name" value="DmsC"/>
    <property type="match status" value="1"/>
</dbReference>
<feature type="transmembrane region" description="Helical" evidence="8">
    <location>
        <begin position="392"/>
        <end position="413"/>
    </location>
</feature>
<dbReference type="EC" id="1.8.5.3" evidence="10"/>